<keyword evidence="3" id="KW-0031">Aminopeptidase</keyword>
<evidence type="ECO:0000313" key="3">
    <source>
        <dbReference type="EMBL" id="MPM85971.1"/>
    </source>
</evidence>
<evidence type="ECO:0000256" key="1">
    <source>
        <dbReference type="ARBA" id="ARBA00001947"/>
    </source>
</evidence>
<keyword evidence="3" id="KW-0378">Hydrolase</keyword>
<reference evidence="3" key="1">
    <citation type="submission" date="2019-08" db="EMBL/GenBank/DDBJ databases">
        <authorList>
            <person name="Kucharzyk K."/>
            <person name="Murdoch R.W."/>
            <person name="Higgins S."/>
            <person name="Loffler F."/>
        </authorList>
    </citation>
    <scope>NUCLEOTIDE SEQUENCE</scope>
</reference>
<dbReference type="SUPFAM" id="SSF55031">
    <property type="entry name" value="Bacterial exopeptidase dimerisation domain"/>
    <property type="match status" value="1"/>
</dbReference>
<dbReference type="EC" id="3.4.11.4" evidence="3"/>
<protein>
    <submittedName>
        <fullName evidence="3">Peptidase T</fullName>
        <ecNumber evidence="3">3.4.11.4</ecNumber>
    </submittedName>
</protein>
<dbReference type="EMBL" id="VSSQ01034131">
    <property type="protein sequence ID" value="MPM85971.1"/>
    <property type="molecule type" value="Genomic_DNA"/>
</dbReference>
<dbReference type="PANTHER" id="PTHR42994:SF1">
    <property type="entry name" value="PEPTIDASE T"/>
    <property type="match status" value="1"/>
</dbReference>
<comment type="cofactor">
    <cofactor evidence="1">
        <name>Zn(2+)</name>
        <dbReference type="ChEBI" id="CHEBI:29105"/>
    </cofactor>
</comment>
<comment type="caution">
    <text evidence="3">The sequence shown here is derived from an EMBL/GenBank/DDBJ whole genome shotgun (WGS) entry which is preliminary data.</text>
</comment>
<dbReference type="PANTHER" id="PTHR42994">
    <property type="entry name" value="PEPTIDASE T"/>
    <property type="match status" value="1"/>
</dbReference>
<accession>A0A645D9L6</accession>
<proteinExistence type="predicted"/>
<dbReference type="SUPFAM" id="SSF53187">
    <property type="entry name" value="Zn-dependent exopeptidases"/>
    <property type="match status" value="1"/>
</dbReference>
<gene>
    <name evidence="3" type="primary">pepT_41</name>
    <name evidence="3" type="ORF">SDC9_133054</name>
</gene>
<dbReference type="Gene3D" id="3.30.70.360">
    <property type="match status" value="1"/>
</dbReference>
<dbReference type="GO" id="GO:0045148">
    <property type="term" value="F:tripeptide aminopeptidase activity"/>
    <property type="evidence" value="ECO:0007669"/>
    <property type="project" value="UniProtKB-EC"/>
</dbReference>
<keyword evidence="3" id="KW-0645">Protease</keyword>
<dbReference type="InterPro" id="IPR036264">
    <property type="entry name" value="Bact_exopeptidase_dim_dom"/>
</dbReference>
<name>A0A645D9L6_9ZZZZ</name>
<keyword evidence="2" id="KW-0862">Zinc</keyword>
<dbReference type="AlphaFoldDB" id="A0A645D9L6"/>
<organism evidence="3">
    <name type="scientific">bioreactor metagenome</name>
    <dbReference type="NCBI Taxonomy" id="1076179"/>
    <lineage>
        <taxon>unclassified sequences</taxon>
        <taxon>metagenomes</taxon>
        <taxon>ecological metagenomes</taxon>
    </lineage>
</organism>
<sequence>MKNAILIANEFINMLPPAETPGHTEKYEGYYHVLEFSGTVELTKMRLYLRDHDKTNFEARKERVREIGAFLNKVYGDGTVDVAVTDTYRNISEALEGRFEIVEAVAEAMRMEGVAPFYTPMRGGTDGTTLSFEGIPCPNICIGGHNFHSRYEYVPVQSMEKISAILVDIVKGFTK</sequence>
<evidence type="ECO:0000256" key="2">
    <source>
        <dbReference type="ARBA" id="ARBA00022833"/>
    </source>
</evidence>